<accession>A0A371CXC5</accession>
<gene>
    <name evidence="1" type="ORF">OH76DRAFT_1408538</name>
</gene>
<dbReference type="Proteomes" id="UP000256964">
    <property type="component" value="Unassembled WGS sequence"/>
</dbReference>
<protein>
    <submittedName>
        <fullName evidence="1">Uncharacterized protein</fullName>
    </submittedName>
</protein>
<dbReference type="EMBL" id="KZ857443">
    <property type="protein sequence ID" value="RDX44925.1"/>
    <property type="molecule type" value="Genomic_DNA"/>
</dbReference>
<proteinExistence type="predicted"/>
<evidence type="ECO:0000313" key="2">
    <source>
        <dbReference type="Proteomes" id="UP000256964"/>
    </source>
</evidence>
<evidence type="ECO:0000313" key="1">
    <source>
        <dbReference type="EMBL" id="RDX44925.1"/>
    </source>
</evidence>
<name>A0A371CXC5_9APHY</name>
<keyword evidence="2" id="KW-1185">Reference proteome</keyword>
<dbReference type="AlphaFoldDB" id="A0A371CXC5"/>
<organism evidence="1 2">
    <name type="scientific">Lentinus brumalis</name>
    <dbReference type="NCBI Taxonomy" id="2498619"/>
    <lineage>
        <taxon>Eukaryota</taxon>
        <taxon>Fungi</taxon>
        <taxon>Dikarya</taxon>
        <taxon>Basidiomycota</taxon>
        <taxon>Agaricomycotina</taxon>
        <taxon>Agaricomycetes</taxon>
        <taxon>Polyporales</taxon>
        <taxon>Polyporaceae</taxon>
        <taxon>Lentinus</taxon>
    </lineage>
</organism>
<reference evidence="1 2" key="1">
    <citation type="journal article" date="2018" name="Biotechnol. Biofuels">
        <title>Integrative visual omics of the white-rot fungus Polyporus brumalis exposes the biotechnological potential of its oxidative enzymes for delignifying raw plant biomass.</title>
        <authorList>
            <person name="Miyauchi S."/>
            <person name="Rancon A."/>
            <person name="Drula E."/>
            <person name="Hage H."/>
            <person name="Chaduli D."/>
            <person name="Favel A."/>
            <person name="Grisel S."/>
            <person name="Henrissat B."/>
            <person name="Herpoel-Gimbert I."/>
            <person name="Ruiz-Duenas F.J."/>
            <person name="Chevret D."/>
            <person name="Hainaut M."/>
            <person name="Lin J."/>
            <person name="Wang M."/>
            <person name="Pangilinan J."/>
            <person name="Lipzen A."/>
            <person name="Lesage-Meessen L."/>
            <person name="Navarro D."/>
            <person name="Riley R."/>
            <person name="Grigoriev I.V."/>
            <person name="Zhou S."/>
            <person name="Raouche S."/>
            <person name="Rosso M.N."/>
        </authorList>
    </citation>
    <scope>NUCLEOTIDE SEQUENCE [LARGE SCALE GENOMIC DNA]</scope>
    <source>
        <strain evidence="1 2">BRFM 1820</strain>
    </source>
</reference>
<sequence>MPSQKHALSERQQLLKRGAIRGVRRRLHGMVVVPNVGAGEHRARYLRHGGGVAALTSLDGAVSVVNDVGTPKAWSFEAHLPRNQDAPTHARFRR</sequence>